<dbReference type="Proteomes" id="UP000298603">
    <property type="component" value="Chromosome"/>
</dbReference>
<evidence type="ECO:0000313" key="2">
    <source>
        <dbReference type="EMBL" id="QCI27149.1"/>
    </source>
</evidence>
<name>A0A4D6YD13_9GAMM</name>
<dbReference type="InterPro" id="IPR016092">
    <property type="entry name" value="ATAP"/>
</dbReference>
<dbReference type="Gene3D" id="2.60.300.12">
    <property type="entry name" value="HesB-like domain"/>
    <property type="match status" value="1"/>
</dbReference>
<dbReference type="GO" id="GO:0016226">
    <property type="term" value="P:iron-sulfur cluster assembly"/>
    <property type="evidence" value="ECO:0007669"/>
    <property type="project" value="InterPro"/>
</dbReference>
<dbReference type="InterPro" id="IPR017870">
    <property type="entry name" value="FeS_cluster_insertion_CS"/>
</dbReference>
<proteinExistence type="predicted"/>
<dbReference type="NCBIfam" id="TIGR00049">
    <property type="entry name" value="iron-sulfur cluster assembly accessory protein"/>
    <property type="match status" value="1"/>
</dbReference>
<dbReference type="GO" id="GO:0005506">
    <property type="term" value="F:iron ion binding"/>
    <property type="evidence" value="ECO:0007669"/>
    <property type="project" value="TreeGrafter"/>
</dbReference>
<gene>
    <name evidence="2" type="primary">erpA</name>
    <name evidence="2" type="ORF">D9V81_00755</name>
</gene>
<evidence type="ECO:0000313" key="3">
    <source>
        <dbReference type="Proteomes" id="UP000298603"/>
    </source>
</evidence>
<dbReference type="AlphaFoldDB" id="A0A4D6YD13"/>
<dbReference type="GO" id="GO:0051537">
    <property type="term" value="F:2 iron, 2 sulfur cluster binding"/>
    <property type="evidence" value="ECO:0007669"/>
    <property type="project" value="TreeGrafter"/>
</dbReference>
<dbReference type="GO" id="GO:0005829">
    <property type="term" value="C:cytosol"/>
    <property type="evidence" value="ECO:0007669"/>
    <property type="project" value="TreeGrafter"/>
</dbReference>
<dbReference type="OrthoDB" id="9801228at2"/>
<accession>A0A4D6YD13</accession>
<dbReference type="NCBIfam" id="NF010147">
    <property type="entry name" value="PRK13623.1"/>
    <property type="match status" value="1"/>
</dbReference>
<dbReference type="GO" id="GO:0051539">
    <property type="term" value="F:4 iron, 4 sulfur cluster binding"/>
    <property type="evidence" value="ECO:0007669"/>
    <property type="project" value="TreeGrafter"/>
</dbReference>
<keyword evidence="3" id="KW-1185">Reference proteome</keyword>
<organism evidence="2 3">
    <name type="scientific">Buchnera aphidicola</name>
    <name type="common">Therioaphis trifolii</name>
    <dbReference type="NCBI Taxonomy" id="1241884"/>
    <lineage>
        <taxon>Bacteria</taxon>
        <taxon>Pseudomonadati</taxon>
        <taxon>Pseudomonadota</taxon>
        <taxon>Gammaproteobacteria</taxon>
        <taxon>Enterobacterales</taxon>
        <taxon>Erwiniaceae</taxon>
        <taxon>Buchnera</taxon>
    </lineage>
</organism>
<dbReference type="Pfam" id="PF01521">
    <property type="entry name" value="Fe-S_biosyn"/>
    <property type="match status" value="1"/>
</dbReference>
<reference evidence="2 3" key="1">
    <citation type="submission" date="2018-10" db="EMBL/GenBank/DDBJ databases">
        <title>Comparative functional genomics of the obligate endosymbiont Buchnera aphidicola.</title>
        <authorList>
            <person name="Chong R.A."/>
        </authorList>
    </citation>
    <scope>NUCLEOTIDE SEQUENCE [LARGE SCALE GENOMIC DNA]</scope>
    <source>
        <strain evidence="2 3">Tma</strain>
    </source>
</reference>
<evidence type="ECO:0000259" key="1">
    <source>
        <dbReference type="Pfam" id="PF01521"/>
    </source>
</evidence>
<dbReference type="InterPro" id="IPR035903">
    <property type="entry name" value="HesB-like_dom_sf"/>
</dbReference>
<dbReference type="InterPro" id="IPR000361">
    <property type="entry name" value="ATAP_core_dom"/>
</dbReference>
<dbReference type="PANTHER" id="PTHR43011:SF1">
    <property type="entry name" value="IRON-SULFUR CLUSTER ASSEMBLY 2 HOMOLOG, MITOCHONDRIAL"/>
    <property type="match status" value="1"/>
</dbReference>
<dbReference type="PROSITE" id="PS01152">
    <property type="entry name" value="HESB"/>
    <property type="match status" value="1"/>
</dbReference>
<feature type="domain" description="Core" evidence="1">
    <location>
        <begin position="8"/>
        <end position="106"/>
    </location>
</feature>
<sequence length="111" mass="12563">MINSINLKIKFTQSANYKILKLIKKNQTLKFRIYIIGGGCNGFQYQFKIDNKINKNDIIIKKNFNIIIDAISLHYINGGIIDYQETLSGSKFIVYNPNAKTTCSCGSSFGI</sequence>
<dbReference type="EMBL" id="CP032996">
    <property type="protein sequence ID" value="QCI27149.1"/>
    <property type="molecule type" value="Genomic_DNA"/>
</dbReference>
<dbReference type="SUPFAM" id="SSF89360">
    <property type="entry name" value="HesB-like domain"/>
    <property type="match status" value="1"/>
</dbReference>
<dbReference type="PANTHER" id="PTHR43011">
    <property type="entry name" value="IRON-SULFUR CLUSTER ASSEMBLY 2 HOMOLOG, MITOCHONDRIAL"/>
    <property type="match status" value="1"/>
</dbReference>
<dbReference type="RefSeq" id="WP_158349414.1">
    <property type="nucleotide sequence ID" value="NZ_CP032996.1"/>
</dbReference>
<protein>
    <submittedName>
        <fullName evidence="2">Iron-sulfur cluster insertion protein ErpA</fullName>
    </submittedName>
</protein>